<evidence type="ECO:0000256" key="2">
    <source>
        <dbReference type="ARBA" id="ARBA00022490"/>
    </source>
</evidence>
<sequence length="115" mass="13491">MNPLKQFYLLTAELVQLLEKTDASHRKETIQKMNQLFEKREEVLKQIAPPFSRGEKQLGQQALQLNEKLVRLLTEEKNTIGTELASVRKQKKVQQKYVNPYAQIQTDGIFYDKKK</sequence>
<keyword evidence="2" id="KW-0963">Cytoplasm</keyword>
<evidence type="ECO:0000256" key="6">
    <source>
        <dbReference type="ARBA" id="ARBA00093785"/>
    </source>
</evidence>
<evidence type="ECO:0000313" key="8">
    <source>
        <dbReference type="EMBL" id="WAA09804.1"/>
    </source>
</evidence>
<comment type="function">
    <text evidence="5">May act as an export chaperone for the filament capping protein FliD.</text>
</comment>
<dbReference type="Proteomes" id="UP001164718">
    <property type="component" value="Chromosome"/>
</dbReference>
<keyword evidence="4" id="KW-0143">Chaperone</keyword>
<keyword evidence="3" id="KW-1005">Bacterial flagellum biogenesis</keyword>
<comment type="subcellular location">
    <subcellularLocation>
        <location evidence="1">Cytoplasm</location>
        <location evidence="1">Cytosol</location>
    </subcellularLocation>
</comment>
<dbReference type="AlphaFoldDB" id="A0A9E8LVZ7"/>
<keyword evidence="8" id="KW-0969">Cilium</keyword>
<keyword evidence="8" id="KW-0966">Cell projection</keyword>
<gene>
    <name evidence="8" type="ORF">OE104_00015</name>
</gene>
<evidence type="ECO:0000256" key="1">
    <source>
        <dbReference type="ARBA" id="ARBA00004514"/>
    </source>
</evidence>
<evidence type="ECO:0000256" key="5">
    <source>
        <dbReference type="ARBA" id="ARBA00093765"/>
    </source>
</evidence>
<organism evidence="8 9">
    <name type="scientific">Fervidibacillus albus</name>
    <dbReference type="NCBI Taxonomy" id="2980026"/>
    <lineage>
        <taxon>Bacteria</taxon>
        <taxon>Bacillati</taxon>
        <taxon>Bacillota</taxon>
        <taxon>Bacilli</taxon>
        <taxon>Bacillales</taxon>
        <taxon>Bacillaceae</taxon>
        <taxon>Fervidibacillus</taxon>
    </lineage>
</organism>
<evidence type="ECO:0000256" key="4">
    <source>
        <dbReference type="ARBA" id="ARBA00023186"/>
    </source>
</evidence>
<evidence type="ECO:0000313" key="9">
    <source>
        <dbReference type="Proteomes" id="UP001164718"/>
    </source>
</evidence>
<keyword evidence="8" id="KW-0282">Flagellum</keyword>
<accession>A0A9E8LVZ7</accession>
<protein>
    <recommendedName>
        <fullName evidence="7">Flagellar protein FliT</fullName>
    </recommendedName>
</protein>
<comment type="similarity">
    <text evidence="6">Belongs to the bacillales FliT family.</text>
</comment>
<evidence type="ECO:0000256" key="3">
    <source>
        <dbReference type="ARBA" id="ARBA00022795"/>
    </source>
</evidence>
<name>A0A9E8LVZ7_9BACI</name>
<proteinExistence type="inferred from homology"/>
<dbReference type="EMBL" id="CP106878">
    <property type="protein sequence ID" value="WAA09804.1"/>
    <property type="molecule type" value="Genomic_DNA"/>
</dbReference>
<evidence type="ECO:0000256" key="7">
    <source>
        <dbReference type="ARBA" id="ARBA00093797"/>
    </source>
</evidence>
<keyword evidence="9" id="KW-1185">Reference proteome</keyword>
<dbReference type="InterPro" id="IPR008622">
    <property type="entry name" value="FliT"/>
</dbReference>
<reference evidence="8" key="1">
    <citation type="submission" date="2022-09" db="EMBL/GenBank/DDBJ databases">
        <title>Complete Genomes of Fervidibacillus albus and Fervidibacillus halotolerans isolated from tidal flat sediments.</title>
        <authorList>
            <person name="Kwon K.K."/>
            <person name="Yang S.-H."/>
            <person name="Park M.J."/>
            <person name="Oh H.-M."/>
        </authorList>
    </citation>
    <scope>NUCLEOTIDE SEQUENCE</scope>
    <source>
        <strain evidence="8">MEBiC13591</strain>
    </source>
</reference>
<dbReference type="Pfam" id="PF05400">
    <property type="entry name" value="FliT"/>
    <property type="match status" value="1"/>
</dbReference>
<dbReference type="KEGG" id="faf:OE104_00015"/>
<dbReference type="RefSeq" id="WP_275417588.1">
    <property type="nucleotide sequence ID" value="NZ_CP106878.1"/>
</dbReference>